<keyword evidence="8 13" id="KW-0547">Nucleotide-binding</keyword>
<dbReference type="GO" id="GO:0071160">
    <property type="term" value="F:cyanophycin synthetase activity (L-aspartate-adding)"/>
    <property type="evidence" value="ECO:0007669"/>
    <property type="project" value="UniProtKB-EC"/>
</dbReference>
<dbReference type="NCBIfam" id="TIGR02068">
    <property type="entry name" value="cya_phycin_syn"/>
    <property type="match status" value="1"/>
</dbReference>
<dbReference type="STRING" id="94624.Bpet1860"/>
<evidence type="ECO:0000256" key="8">
    <source>
        <dbReference type="ARBA" id="ARBA00022741"/>
    </source>
</evidence>
<evidence type="ECO:0000313" key="16">
    <source>
        <dbReference type="Proteomes" id="UP000001225"/>
    </source>
</evidence>
<dbReference type="eggNOG" id="COG0189">
    <property type="taxonomic scope" value="Bacteria"/>
</dbReference>
<dbReference type="PROSITE" id="PS50975">
    <property type="entry name" value="ATP_GRASP"/>
    <property type="match status" value="1"/>
</dbReference>
<evidence type="ECO:0000256" key="5">
    <source>
        <dbReference type="ARBA" id="ARBA00013005"/>
    </source>
</evidence>
<dbReference type="SUPFAM" id="SSF53244">
    <property type="entry name" value="MurD-like peptide ligases, peptide-binding domain"/>
    <property type="match status" value="1"/>
</dbReference>
<name>A9IJD1_BORPD</name>
<dbReference type="PANTHER" id="PTHR23135:SF18">
    <property type="entry name" value="CYANOPHYCIN SYNTHETASE"/>
    <property type="match status" value="1"/>
</dbReference>
<dbReference type="InterPro" id="IPR004101">
    <property type="entry name" value="Mur_ligase_C"/>
</dbReference>
<keyword evidence="7 15" id="KW-0436">Ligase</keyword>
<dbReference type="NCBIfam" id="NF010623">
    <property type="entry name" value="PRK14016.1"/>
    <property type="match status" value="1"/>
</dbReference>
<comment type="function">
    <text evidence="1">Catalyzes the ATP-dependent polymerization of arginine and aspartate to multi-L-arginyl-poly-L-aspartic acid (cyanophycin; a water-insoluble reserve polymer).</text>
</comment>
<dbReference type="InterPro" id="IPR013221">
    <property type="entry name" value="Mur_ligase_cen"/>
</dbReference>
<comment type="catalytic activity">
    <reaction evidence="12">
        <text>[L-4-(L-arginin-2-N-yl)aspartate](n) + L-aspartate + ATP = [L-4-(L-arginin-2-N-yl)aspartate](n)-L-aspartate + ADP + phosphate + H(+)</text>
        <dbReference type="Rhea" id="RHEA:13277"/>
        <dbReference type="Rhea" id="RHEA-COMP:13728"/>
        <dbReference type="Rhea" id="RHEA-COMP:13733"/>
        <dbReference type="ChEBI" id="CHEBI:15378"/>
        <dbReference type="ChEBI" id="CHEBI:29991"/>
        <dbReference type="ChEBI" id="CHEBI:30616"/>
        <dbReference type="ChEBI" id="CHEBI:43474"/>
        <dbReference type="ChEBI" id="CHEBI:137986"/>
        <dbReference type="ChEBI" id="CHEBI:137990"/>
        <dbReference type="ChEBI" id="CHEBI:456216"/>
        <dbReference type="EC" id="6.3.2.29"/>
    </reaction>
</comment>
<evidence type="ECO:0000256" key="9">
    <source>
        <dbReference type="ARBA" id="ARBA00022840"/>
    </source>
</evidence>
<comment type="similarity">
    <text evidence="2">In the C-terminal section; belongs to the MurCDEF family.</text>
</comment>
<dbReference type="AlphaFoldDB" id="A9IJD1"/>
<comment type="catalytic activity">
    <reaction evidence="11">
        <text>[L-4-(L-arginin-2-N-yl)aspartate](n)-L-aspartate + L-arginine + ATP = [L-4-(L-arginin-2-N-yl)aspartate](n+1) + ADP + phosphate + H(+)</text>
        <dbReference type="Rhea" id="RHEA:23888"/>
        <dbReference type="Rhea" id="RHEA-COMP:13732"/>
        <dbReference type="Rhea" id="RHEA-COMP:13733"/>
        <dbReference type="ChEBI" id="CHEBI:15378"/>
        <dbReference type="ChEBI" id="CHEBI:30616"/>
        <dbReference type="ChEBI" id="CHEBI:32682"/>
        <dbReference type="ChEBI" id="CHEBI:43474"/>
        <dbReference type="ChEBI" id="CHEBI:137986"/>
        <dbReference type="ChEBI" id="CHEBI:137990"/>
        <dbReference type="ChEBI" id="CHEBI:456216"/>
        <dbReference type="EC" id="6.3.2.30"/>
    </reaction>
</comment>
<dbReference type="SUPFAM" id="SSF53623">
    <property type="entry name" value="MurD-like peptide ligases, catalytic domain"/>
    <property type="match status" value="1"/>
</dbReference>
<evidence type="ECO:0000259" key="14">
    <source>
        <dbReference type="PROSITE" id="PS50975"/>
    </source>
</evidence>
<dbReference type="PROSITE" id="PS01011">
    <property type="entry name" value="FOLYLPOLYGLU_SYNT_1"/>
    <property type="match status" value="1"/>
</dbReference>
<dbReference type="Pfam" id="PF18921">
    <property type="entry name" value="Cyanophycin_syn"/>
    <property type="match status" value="1"/>
</dbReference>
<dbReference type="Pfam" id="PF02875">
    <property type="entry name" value="Mur_ligase_C"/>
    <property type="match status" value="1"/>
</dbReference>
<proteinExistence type="inferred from homology"/>
<dbReference type="Pfam" id="PF02222">
    <property type="entry name" value="ATP-grasp"/>
    <property type="match status" value="1"/>
</dbReference>
<evidence type="ECO:0000256" key="10">
    <source>
        <dbReference type="ARBA" id="ARBA00031353"/>
    </source>
</evidence>
<dbReference type="EC" id="6.3.2.30" evidence="4"/>
<dbReference type="EMBL" id="AM902716">
    <property type="protein sequence ID" value="CAP42199.1"/>
    <property type="molecule type" value="Genomic_DNA"/>
</dbReference>
<evidence type="ECO:0000256" key="11">
    <source>
        <dbReference type="ARBA" id="ARBA00048094"/>
    </source>
</evidence>
<dbReference type="GO" id="GO:0046872">
    <property type="term" value="F:metal ion binding"/>
    <property type="evidence" value="ECO:0007669"/>
    <property type="project" value="InterPro"/>
</dbReference>
<dbReference type="GO" id="GO:0004326">
    <property type="term" value="F:tetrahydrofolylpolyglutamate synthase activity"/>
    <property type="evidence" value="ECO:0007669"/>
    <property type="project" value="InterPro"/>
</dbReference>
<evidence type="ECO:0000256" key="2">
    <source>
        <dbReference type="ARBA" id="ARBA00009060"/>
    </source>
</evidence>
<evidence type="ECO:0000256" key="1">
    <source>
        <dbReference type="ARBA" id="ARBA00003184"/>
    </source>
</evidence>
<keyword evidence="16" id="KW-1185">Reference proteome</keyword>
<dbReference type="EC" id="6.3.2.29" evidence="5"/>
<keyword evidence="9 13" id="KW-0067">ATP-binding</keyword>
<evidence type="ECO:0000256" key="13">
    <source>
        <dbReference type="PROSITE-ProRule" id="PRU00409"/>
    </source>
</evidence>
<evidence type="ECO:0000256" key="7">
    <source>
        <dbReference type="ARBA" id="ARBA00022598"/>
    </source>
</evidence>
<dbReference type="SMART" id="SM01209">
    <property type="entry name" value="GARS_A"/>
    <property type="match status" value="1"/>
</dbReference>
<dbReference type="InterPro" id="IPR036565">
    <property type="entry name" value="Mur-like_cat_sf"/>
</dbReference>
<accession>A9IJD1</accession>
<dbReference type="eggNOG" id="COG0769">
    <property type="taxonomic scope" value="Bacteria"/>
</dbReference>
<evidence type="ECO:0000256" key="3">
    <source>
        <dbReference type="ARBA" id="ARBA00011738"/>
    </source>
</evidence>
<dbReference type="Gene3D" id="3.30.470.20">
    <property type="entry name" value="ATP-grasp fold, B domain"/>
    <property type="match status" value="2"/>
</dbReference>
<sequence>MEVSRIRALRGPNLWSRNTAIEAIVTCHDAECAIDEHLPEFEARLRARFPQIGRLRPDGQQEALSIAHVLQAAALALQAHAGCPVAFGRTAATIEPGVFQVVVEYSEEAVGRLAIEQAAQLLAAALDDTPFDLAGALARLRELDENLRLGPSTASIVNAALARNIPFRRLTQGSMVQFGWGSRQRRIQAAETDATSAIAESIAQDKDLTKMLLDAAGVPVPRGCSVSDPQAAWDAVRELGGPVVIKPRDGSQGRGVAVNIETREQVEAAYRAAADISGEVIVERYIPGHDFRLLVVGDSLVAAARRDPPQVTGDGRHTVRELVEQVNADPLRGDGHATSLTKIRFDDIALATLKKQGLDANSVPPAGMLVALRHNANLSTGGSATDVTDEVHPDLAARAVAAARMVGLDICGVDVVAETVHLPLEEQHGGVVEVNAAPGLRMHLNPSFGKGRAVGEAIIASMFAEGDDGRIPVVAVAGTNGKTTTVRLTTHLLAGSGLRVGMTNSDGVYIGARSIDSGDCSGPRSARRVLAHPGVDAAVFETARGGILREGLAFDRCDVAIVTNLGMGDHLGLGYISTVEDLAVVKRVIVQYVHAGGTAVLNATDPIVADMASACPGSVTFFSSDPAHPLIGTHRAQGHRVVYRDGPDIVAAQGDAEVRIALADIPLTHGGAIAFQVDNAMAAVAAAWSLGVDWPVIRQGLAGFISDAQTVPGRFNMFDYRGATVIADYGHNPDAIQALVQAVEALPARRRSVVISGAGDRRDDDLRRQTEILGDAFDDVVLYEDQCQRGRADGEVLTLLRQGLAGAQRARHVEEIRGEFLAIDTALARLEAGDLCLVLVDQVEAALAHLKQRTAAA</sequence>
<dbReference type="PANTHER" id="PTHR23135">
    <property type="entry name" value="MUR LIGASE FAMILY MEMBER"/>
    <property type="match status" value="1"/>
</dbReference>
<protein>
    <recommendedName>
        <fullName evidence="6">Cyanophycin synthetase</fullName>
        <ecNumber evidence="5">6.3.2.29</ecNumber>
        <ecNumber evidence="4">6.3.2.30</ecNumber>
    </recommendedName>
    <alternativeName>
        <fullName evidence="10">Cyanophycin synthase</fullName>
    </alternativeName>
</protein>
<gene>
    <name evidence="15" type="primary">cphA1</name>
    <name evidence="15" type="ordered locus">Bpet1860</name>
</gene>
<dbReference type="GO" id="GO:0005524">
    <property type="term" value="F:ATP binding"/>
    <property type="evidence" value="ECO:0007669"/>
    <property type="project" value="UniProtKB-UniRule"/>
</dbReference>
<feature type="domain" description="ATP-grasp" evidence="14">
    <location>
        <begin position="210"/>
        <end position="463"/>
    </location>
</feature>
<dbReference type="InterPro" id="IPR036615">
    <property type="entry name" value="Mur_ligase_C_dom_sf"/>
</dbReference>
<dbReference type="Proteomes" id="UP000001225">
    <property type="component" value="Chromosome"/>
</dbReference>
<organism evidence="15 16">
    <name type="scientific">Bordetella petrii (strain ATCC BAA-461 / DSM 12804 / CCUG 43448 / CIP 107267 / Se-1111R)</name>
    <dbReference type="NCBI Taxonomy" id="340100"/>
    <lineage>
        <taxon>Bacteria</taxon>
        <taxon>Pseudomonadati</taxon>
        <taxon>Pseudomonadota</taxon>
        <taxon>Betaproteobacteria</taxon>
        <taxon>Burkholderiales</taxon>
        <taxon>Alcaligenaceae</taxon>
        <taxon>Bordetella</taxon>
    </lineage>
</organism>
<evidence type="ECO:0000256" key="4">
    <source>
        <dbReference type="ARBA" id="ARBA00012968"/>
    </source>
</evidence>
<dbReference type="Gene3D" id="3.90.190.20">
    <property type="entry name" value="Mur ligase, C-terminal domain"/>
    <property type="match status" value="1"/>
</dbReference>
<evidence type="ECO:0000256" key="12">
    <source>
        <dbReference type="ARBA" id="ARBA00048425"/>
    </source>
</evidence>
<dbReference type="Pfam" id="PF08245">
    <property type="entry name" value="Mur_ligase_M"/>
    <property type="match status" value="1"/>
</dbReference>
<dbReference type="InterPro" id="IPR018109">
    <property type="entry name" value="Folylpolyglutamate_synth_CS"/>
</dbReference>
<dbReference type="SUPFAM" id="SSF56059">
    <property type="entry name" value="Glutathione synthetase ATP-binding domain-like"/>
    <property type="match status" value="1"/>
</dbReference>
<dbReference type="Gene3D" id="3.40.1190.10">
    <property type="entry name" value="Mur-like, catalytic domain"/>
    <property type="match status" value="1"/>
</dbReference>
<evidence type="ECO:0000313" key="15">
    <source>
        <dbReference type="EMBL" id="CAP42199.1"/>
    </source>
</evidence>
<dbReference type="InterPro" id="IPR003135">
    <property type="entry name" value="ATP-grasp_carboxylate-amine"/>
</dbReference>
<dbReference type="InterPro" id="IPR044019">
    <property type="entry name" value="Cyanophycin_syn_N"/>
</dbReference>
<dbReference type="GO" id="GO:0071161">
    <property type="term" value="F:cyanophycin synthetase activity (L-arginine-adding)"/>
    <property type="evidence" value="ECO:0007669"/>
    <property type="project" value="UniProtKB-EC"/>
</dbReference>
<dbReference type="InterPro" id="IPR011810">
    <property type="entry name" value="Cya_phycin_syn"/>
</dbReference>
<reference evidence="15 16" key="1">
    <citation type="journal article" date="2008" name="BMC Genomics">
        <title>The missing link: Bordetella petrii is endowed with both the metabolic versatility of environmental bacteria and virulence traits of pathogenic Bordetellae.</title>
        <authorList>
            <person name="Gross R."/>
            <person name="Guzman C.A."/>
            <person name="Sebaihia M."/>
            <person name="Martins Dos Santos V.A."/>
            <person name="Pieper D.H."/>
            <person name="Koebnik R."/>
            <person name="Lechner M."/>
            <person name="Bartels D."/>
            <person name="Buhrmester J."/>
            <person name="Choudhuri J.V."/>
            <person name="Ebensen T."/>
            <person name="Gaigalat L."/>
            <person name="Herrmann S."/>
            <person name="Khachane A.N."/>
            <person name="Larisch C."/>
            <person name="Link S."/>
            <person name="Linke B."/>
            <person name="Meyer F."/>
            <person name="Mormann S."/>
            <person name="Nakunst D."/>
            <person name="Rueckert C."/>
            <person name="Schneiker-Bekel S."/>
            <person name="Schulze K."/>
            <person name="Vorhoelter F.J."/>
            <person name="Yevsa T."/>
            <person name="Engle J.T."/>
            <person name="Goldman W.E."/>
            <person name="Puehler A."/>
            <person name="Goebel U.B."/>
            <person name="Goesmann A."/>
            <person name="Bloecker H."/>
            <person name="Kaiser O."/>
            <person name="Martinez-Arias R."/>
        </authorList>
    </citation>
    <scope>NUCLEOTIDE SEQUENCE [LARGE SCALE GENOMIC DNA]</scope>
    <source>
        <strain evidence="16">ATCC BAA-461 / DSM 12804 / CCUG 43448 / CIP 107267 / Se-1111R</strain>
    </source>
</reference>
<evidence type="ECO:0000256" key="6">
    <source>
        <dbReference type="ARBA" id="ARBA00022036"/>
    </source>
</evidence>
<dbReference type="InterPro" id="IPR011761">
    <property type="entry name" value="ATP-grasp"/>
</dbReference>
<comment type="subunit">
    <text evidence="3">Homodimer.</text>
</comment>
<dbReference type="KEGG" id="bpt:Bpet1860"/>